<proteinExistence type="inferred from homology"/>
<dbReference type="InterPro" id="IPR018098">
    <property type="entry name" value="Ribosomal_eS24_CS"/>
</dbReference>
<dbReference type="PANTHER" id="PTHR10496">
    <property type="entry name" value="40S RIBOSOMAL PROTEIN S24"/>
    <property type="match status" value="1"/>
</dbReference>
<sequence>MFSMFGSSRTGLRRKRIGSGLASCHADSVVTIRTRKVMTNRLLARKQMVVDILHPNRASVPKTEVREKLAQLYKTTPDLVFAYGFRCQFGGGKSSGFALIYDTLDFAKKFEPKYRLLRLDCNATFWNCGIAVNATIIL</sequence>
<keyword evidence="2 4" id="KW-0689">Ribosomal protein</keyword>
<evidence type="ECO:0000256" key="5">
    <source>
        <dbReference type="RuleBase" id="RU004383"/>
    </source>
</evidence>
<dbReference type="InterPro" id="IPR001976">
    <property type="entry name" value="Ribosomal_eS24"/>
</dbReference>
<accession>A0A183VAY6</accession>
<dbReference type="GO" id="GO:1990904">
    <property type="term" value="C:ribonucleoprotein complex"/>
    <property type="evidence" value="ECO:0007669"/>
    <property type="project" value="UniProtKB-KW"/>
</dbReference>
<evidence type="ECO:0000313" key="8">
    <source>
        <dbReference type="WBParaSite" id="TCNE_0001790701-mRNA-1"/>
    </source>
</evidence>
<dbReference type="SUPFAM" id="SSF54189">
    <property type="entry name" value="Ribosomal proteins S24e, L23 and L15e"/>
    <property type="match status" value="1"/>
</dbReference>
<dbReference type="Gene3D" id="3.30.70.3370">
    <property type="match status" value="1"/>
</dbReference>
<evidence type="ECO:0000256" key="4">
    <source>
        <dbReference type="RuleBase" id="RU004381"/>
    </source>
</evidence>
<keyword evidence="7" id="KW-1185">Reference proteome</keyword>
<dbReference type="EMBL" id="UYWY01024926">
    <property type="protein sequence ID" value="VDM49227.1"/>
    <property type="molecule type" value="Genomic_DNA"/>
</dbReference>
<dbReference type="Pfam" id="PF01282">
    <property type="entry name" value="Ribosomal_S24e"/>
    <property type="match status" value="1"/>
</dbReference>
<dbReference type="Proteomes" id="UP000050794">
    <property type="component" value="Unassembled WGS sequence"/>
</dbReference>
<dbReference type="GO" id="GO:0003735">
    <property type="term" value="F:structural constituent of ribosome"/>
    <property type="evidence" value="ECO:0007669"/>
    <property type="project" value="InterPro"/>
</dbReference>
<reference evidence="6 7" key="2">
    <citation type="submission" date="2018-11" db="EMBL/GenBank/DDBJ databases">
        <authorList>
            <consortium name="Pathogen Informatics"/>
        </authorList>
    </citation>
    <scope>NUCLEOTIDE SEQUENCE [LARGE SCALE GENOMIC DNA]</scope>
</reference>
<dbReference type="PROSITE" id="PS00529">
    <property type="entry name" value="RIBOSOMAL_S24E"/>
    <property type="match status" value="1"/>
</dbReference>
<dbReference type="GO" id="GO:0005840">
    <property type="term" value="C:ribosome"/>
    <property type="evidence" value="ECO:0007669"/>
    <property type="project" value="UniProtKB-KW"/>
</dbReference>
<name>A0A183VAY6_TOXCA</name>
<reference evidence="8" key="1">
    <citation type="submission" date="2016-06" db="UniProtKB">
        <authorList>
            <consortium name="WormBaseParasite"/>
        </authorList>
    </citation>
    <scope>IDENTIFICATION</scope>
</reference>
<dbReference type="WBParaSite" id="TCNE_0001790701-mRNA-1">
    <property type="protein sequence ID" value="TCNE_0001790701-mRNA-1"/>
    <property type="gene ID" value="TCNE_0001790701"/>
</dbReference>
<evidence type="ECO:0000313" key="6">
    <source>
        <dbReference type="EMBL" id="VDM49227.1"/>
    </source>
</evidence>
<dbReference type="GO" id="GO:0006412">
    <property type="term" value="P:translation"/>
    <property type="evidence" value="ECO:0007669"/>
    <property type="project" value="InterPro"/>
</dbReference>
<dbReference type="InterPro" id="IPR053709">
    <property type="entry name" value="eRP_eS24_sf"/>
</dbReference>
<comment type="similarity">
    <text evidence="1 4">Belongs to the eukaryotic ribosomal protein eS24 family.</text>
</comment>
<evidence type="ECO:0000256" key="3">
    <source>
        <dbReference type="ARBA" id="ARBA00023274"/>
    </source>
</evidence>
<evidence type="ECO:0000256" key="2">
    <source>
        <dbReference type="ARBA" id="ARBA00022980"/>
    </source>
</evidence>
<gene>
    <name evidence="6" type="ORF">TCNE_LOCUS17906</name>
</gene>
<evidence type="ECO:0000313" key="7">
    <source>
        <dbReference type="Proteomes" id="UP000050794"/>
    </source>
</evidence>
<dbReference type="AlphaFoldDB" id="A0A183VAY6"/>
<protein>
    <recommendedName>
        <fullName evidence="5">40S ribosomal protein S24</fullName>
    </recommendedName>
</protein>
<dbReference type="InterPro" id="IPR012678">
    <property type="entry name" value="Ribosomal_uL23/eL15/eS24_sf"/>
</dbReference>
<organism evidence="7 8">
    <name type="scientific">Toxocara canis</name>
    <name type="common">Canine roundworm</name>
    <dbReference type="NCBI Taxonomy" id="6265"/>
    <lineage>
        <taxon>Eukaryota</taxon>
        <taxon>Metazoa</taxon>
        <taxon>Ecdysozoa</taxon>
        <taxon>Nematoda</taxon>
        <taxon>Chromadorea</taxon>
        <taxon>Rhabditida</taxon>
        <taxon>Spirurina</taxon>
        <taxon>Ascaridomorpha</taxon>
        <taxon>Ascaridoidea</taxon>
        <taxon>Toxocaridae</taxon>
        <taxon>Toxocara</taxon>
    </lineage>
</organism>
<evidence type="ECO:0000256" key="1">
    <source>
        <dbReference type="ARBA" id="ARBA00009680"/>
    </source>
</evidence>
<keyword evidence="3 4" id="KW-0687">Ribonucleoprotein</keyword>
<dbReference type="HAMAP" id="MF_00545">
    <property type="entry name" value="Ribosomal_eS24"/>
    <property type="match status" value="1"/>
</dbReference>